<dbReference type="Pfam" id="PF01476">
    <property type="entry name" value="LysM"/>
    <property type="match status" value="4"/>
</dbReference>
<evidence type="ECO:0000313" key="5">
    <source>
        <dbReference type="Proteomes" id="UP000192478"/>
    </source>
</evidence>
<dbReference type="PANTHER" id="PTHR33734:SF22">
    <property type="entry name" value="MEMBRANE-BOUND LYTIC MUREIN TRANSGLYCOSYLASE D"/>
    <property type="match status" value="1"/>
</dbReference>
<evidence type="ECO:0000256" key="1">
    <source>
        <dbReference type="SAM" id="MobiDB-lite"/>
    </source>
</evidence>
<evidence type="ECO:0000256" key="2">
    <source>
        <dbReference type="SAM" id="SignalP"/>
    </source>
</evidence>
<dbReference type="SMART" id="SM00257">
    <property type="entry name" value="LysM"/>
    <property type="match status" value="4"/>
</dbReference>
<feature type="domain" description="LysM" evidence="3">
    <location>
        <begin position="84"/>
        <end position="128"/>
    </location>
</feature>
<feature type="domain" description="LysM" evidence="3">
    <location>
        <begin position="32"/>
        <end position="77"/>
    </location>
</feature>
<dbReference type="GO" id="GO:0008932">
    <property type="term" value="F:lytic endotransglycosylase activity"/>
    <property type="evidence" value="ECO:0007669"/>
    <property type="project" value="TreeGrafter"/>
</dbReference>
<evidence type="ECO:0000313" key="4">
    <source>
        <dbReference type="EMBL" id="ARE89219.1"/>
    </source>
</evidence>
<evidence type="ECO:0000259" key="3">
    <source>
        <dbReference type="PROSITE" id="PS51782"/>
    </source>
</evidence>
<dbReference type="InterPro" id="IPR036779">
    <property type="entry name" value="LysM_dom_sf"/>
</dbReference>
<feature type="region of interest" description="Disordered" evidence="1">
    <location>
        <begin position="178"/>
        <end position="206"/>
    </location>
</feature>
<dbReference type="PANTHER" id="PTHR33734">
    <property type="entry name" value="LYSM DOMAIN-CONTAINING GPI-ANCHORED PROTEIN 2"/>
    <property type="match status" value="1"/>
</dbReference>
<feature type="domain" description="LysM" evidence="3">
    <location>
        <begin position="136"/>
        <end position="180"/>
    </location>
</feature>
<proteinExistence type="predicted"/>
<feature type="chain" id="PRO_5042015179" evidence="2">
    <location>
        <begin position="30"/>
        <end position="397"/>
    </location>
</feature>
<dbReference type="SUPFAM" id="SSF54106">
    <property type="entry name" value="LysM domain"/>
    <property type="match status" value="4"/>
</dbReference>
<keyword evidence="4" id="KW-0378">Hydrolase</keyword>
<dbReference type="AlphaFoldDB" id="A0AAC9WHX9"/>
<feature type="signal peptide" evidence="2">
    <location>
        <begin position="1"/>
        <end position="29"/>
    </location>
</feature>
<dbReference type="PROSITE" id="PS51782">
    <property type="entry name" value="LYSM"/>
    <property type="match status" value="4"/>
</dbReference>
<feature type="domain" description="LysM" evidence="3">
    <location>
        <begin position="207"/>
        <end position="251"/>
    </location>
</feature>
<accession>A0AAC9WHX9</accession>
<dbReference type="Gene3D" id="3.10.350.10">
    <property type="entry name" value="LysM domain"/>
    <property type="match status" value="4"/>
</dbReference>
<dbReference type="EC" id="3.4.19.11" evidence="4"/>
<name>A0AAC9WHX9_9CLOT</name>
<sequence>MMNRKLKKIMIGTAIASAVFTSTMTPTFANTVTHRVGTGDTLWIISQKYQVSLEEIYQLNPQYRNNSAINVGDVVNVPAKQQQTTYTVQQNDTPWIISNKFKISLKDFLKANGLKEGQHIYPGQKVLIPAASNSAMTYTVQNNDTPWIISNKFKVNLNDFLQINGLREGQHIYPGQTVTIPTSSGVTPPASNTTPPNSSSSPSKSYVTHTVKNGDNLWDLSIQYGIPFKELQDVNGLRDNHVLRLGDRLTIPVYHIPVKSTPGPQYGELLDWWTEAQYVIPIGKVFIVEDFYTGRKWTMKRTIGANHADVEPLTARDAAIMKEVWGGNYSWNRRPVIVEVDGRRLAASASAMPHDVQYINNNNFQGHSDLYFSNSTRHVDGKRDDAHQKNVLIAAGR</sequence>
<dbReference type="GO" id="GO:0016787">
    <property type="term" value="F:hydrolase activity"/>
    <property type="evidence" value="ECO:0007669"/>
    <property type="project" value="UniProtKB-KW"/>
</dbReference>
<dbReference type="InterPro" id="IPR018392">
    <property type="entry name" value="LysM"/>
</dbReference>
<reference evidence="4 5" key="1">
    <citation type="submission" date="2017-03" db="EMBL/GenBank/DDBJ databases">
        <title>Complete sequence of Clostridium formicaceticum DSM 92.</title>
        <authorList>
            <person name="Poehlein A."/>
            <person name="Karl M."/>
            <person name="Bengelsdorf F.R."/>
            <person name="Duerre P."/>
            <person name="Daniel R."/>
        </authorList>
    </citation>
    <scope>NUCLEOTIDE SEQUENCE [LARGE SCALE GENOMIC DNA]</scope>
    <source>
        <strain evidence="4 5">DSM 92</strain>
    </source>
</reference>
<keyword evidence="2" id="KW-0732">Signal</keyword>
<organism evidence="4 5">
    <name type="scientific">Clostridium formicaceticum</name>
    <dbReference type="NCBI Taxonomy" id="1497"/>
    <lineage>
        <taxon>Bacteria</taxon>
        <taxon>Bacillati</taxon>
        <taxon>Bacillota</taxon>
        <taxon>Clostridia</taxon>
        <taxon>Eubacteriales</taxon>
        <taxon>Clostridiaceae</taxon>
        <taxon>Clostridium</taxon>
    </lineage>
</organism>
<dbReference type="RefSeq" id="WP_081562185.1">
    <property type="nucleotide sequence ID" value="NZ_CP020559.1"/>
</dbReference>
<dbReference type="CDD" id="cd00118">
    <property type="entry name" value="LysM"/>
    <property type="match status" value="4"/>
</dbReference>
<feature type="compositionally biased region" description="Low complexity" evidence="1">
    <location>
        <begin position="187"/>
        <end position="205"/>
    </location>
</feature>
<protein>
    <submittedName>
        <fullName evidence="4">D-gamma-glutamyl-meso-diaminopimelic acid endopeptidase CwlS</fullName>
        <ecNumber evidence="4">3.4.19.11</ecNumber>
    </submittedName>
</protein>
<dbReference type="EMBL" id="CP020559">
    <property type="protein sequence ID" value="ARE89219.1"/>
    <property type="molecule type" value="Genomic_DNA"/>
</dbReference>
<gene>
    <name evidence="4" type="primary">cwlS</name>
    <name evidence="4" type="ORF">CLFO_36260</name>
</gene>
<dbReference type="Proteomes" id="UP000192478">
    <property type="component" value="Chromosome"/>
</dbReference>